<accession>A0A0H3MSQ8</accession>
<evidence type="ECO:0000313" key="1">
    <source>
        <dbReference type="EMBL" id="CAZ54930.1"/>
    </source>
</evidence>
<dbReference type="InterPro" id="IPR021512">
    <property type="entry name" value="DUF3173"/>
</dbReference>
<dbReference type="Proteomes" id="UP000009077">
    <property type="component" value="Chromosome"/>
</dbReference>
<dbReference type="GeneID" id="8154057"/>
<sequence length="68" mass="7383">MIATVNKNDLVALGFSEGTSKRIIRQGKELLIARGFRVYQNKRVGTIPASIATELLGFDVSLGAHHDS</sequence>
<dbReference type="Pfam" id="PF11372">
    <property type="entry name" value="DUF3173"/>
    <property type="match status" value="1"/>
</dbReference>
<gene>
    <name evidence="1" type="ordered locus">SSUBM407_0098</name>
</gene>
<keyword evidence="2" id="KW-1185">Reference proteome</keyword>
<dbReference type="HOGENOM" id="CLU_177854_1_1_9"/>
<dbReference type="AlphaFoldDB" id="A0A0H3MSQ8"/>
<proteinExistence type="predicted"/>
<dbReference type="KEGG" id="ssb:SSUBM407_0098"/>
<dbReference type="RefSeq" id="WP_011921695.1">
    <property type="nucleotide sequence ID" value="NC_012926.1"/>
</dbReference>
<reference evidence="1 2" key="1">
    <citation type="journal article" date="2009" name="PLoS ONE">
        <title>Rapid evolution of virulence and drug resistance in the emerging zoonotic pathogen Streptococcus suis.</title>
        <authorList>
            <person name="Holden M.T.G."/>
            <person name="Hauser H."/>
            <person name="Sanders M."/>
            <person name="Ngo T.H."/>
            <person name="Cherevach I."/>
            <person name="Cronin A."/>
            <person name="Goodhead I."/>
            <person name="Mungall K."/>
            <person name="Quail M.A."/>
            <person name="Price C."/>
            <person name="Rabbinowitsch E."/>
            <person name="Sharp S."/>
            <person name="Croucher N.J."/>
            <person name="Chieu T.B."/>
            <person name="Mai N.T.H."/>
            <person name="Diep T.S."/>
            <person name="Chinh N.T."/>
            <person name="Kehoe M."/>
            <person name="Leigh J.A."/>
            <person name="Ward P.N."/>
            <person name="Dowson C.G."/>
            <person name="Whatmore A.M."/>
            <person name="Chanter N."/>
            <person name="Iversen P."/>
            <person name="Gottschalk M."/>
            <person name="Slater J.D."/>
            <person name="Smith H.E."/>
            <person name="Spratt B.G."/>
            <person name="Xu J."/>
            <person name="Ye C."/>
            <person name="Bentley S."/>
            <person name="Barrell B.G."/>
            <person name="Schultsz C."/>
            <person name="Maskell D.J."/>
            <person name="Parkhill J."/>
        </authorList>
    </citation>
    <scope>NUCLEOTIDE SEQUENCE [LARGE SCALE GENOMIC DNA]</scope>
    <source>
        <strain evidence="1 2">BM407</strain>
    </source>
</reference>
<evidence type="ECO:0008006" key="3">
    <source>
        <dbReference type="Google" id="ProtNLM"/>
    </source>
</evidence>
<evidence type="ECO:0000313" key="2">
    <source>
        <dbReference type="Proteomes" id="UP000009077"/>
    </source>
</evidence>
<protein>
    <recommendedName>
        <fullName evidence="3">Hyptothetic protein</fullName>
    </recommendedName>
</protein>
<organism evidence="1 2">
    <name type="scientific">Streptococcus suis (strain BM407)</name>
    <dbReference type="NCBI Taxonomy" id="568814"/>
    <lineage>
        <taxon>Bacteria</taxon>
        <taxon>Bacillati</taxon>
        <taxon>Bacillota</taxon>
        <taxon>Bacilli</taxon>
        <taxon>Lactobacillales</taxon>
        <taxon>Streptococcaceae</taxon>
        <taxon>Streptococcus</taxon>
    </lineage>
</organism>
<name>A0A0H3MSQ8_STRS4</name>
<dbReference type="EMBL" id="FM252032">
    <property type="protein sequence ID" value="CAZ54930.1"/>
    <property type="molecule type" value="Genomic_DNA"/>
</dbReference>